<keyword evidence="4" id="KW-1185">Reference proteome</keyword>
<evidence type="ECO:0000256" key="2">
    <source>
        <dbReference type="SAM" id="Phobius"/>
    </source>
</evidence>
<dbReference type="Proteomes" id="UP000244722">
    <property type="component" value="Unassembled WGS sequence"/>
</dbReference>
<feature type="compositionally biased region" description="Basic and acidic residues" evidence="1">
    <location>
        <begin position="379"/>
        <end position="388"/>
    </location>
</feature>
<dbReference type="PANTHER" id="PTHR42058:SF1">
    <property type="entry name" value="G-PROTEIN COUPLED RECEPTORS FAMILY 2 PROFILE 2 DOMAIN-CONTAINING PROTEIN"/>
    <property type="match status" value="1"/>
</dbReference>
<dbReference type="STRING" id="42251.A0A2T7A424"/>
<protein>
    <recommendedName>
        <fullName evidence="5">G-protein coupled receptors family 2 profile 2 domain-containing protein</fullName>
    </recommendedName>
</protein>
<proteinExistence type="predicted"/>
<feature type="transmembrane region" description="Helical" evidence="2">
    <location>
        <begin position="137"/>
        <end position="160"/>
    </location>
</feature>
<feature type="region of interest" description="Disordered" evidence="1">
    <location>
        <begin position="313"/>
        <end position="410"/>
    </location>
</feature>
<dbReference type="OrthoDB" id="26203at2759"/>
<dbReference type="AlphaFoldDB" id="A0A2T7A424"/>
<organism evidence="3 4">
    <name type="scientific">Tuber borchii</name>
    <name type="common">White truffle</name>
    <dbReference type="NCBI Taxonomy" id="42251"/>
    <lineage>
        <taxon>Eukaryota</taxon>
        <taxon>Fungi</taxon>
        <taxon>Dikarya</taxon>
        <taxon>Ascomycota</taxon>
        <taxon>Pezizomycotina</taxon>
        <taxon>Pezizomycetes</taxon>
        <taxon>Pezizales</taxon>
        <taxon>Tuberaceae</taxon>
        <taxon>Tuber</taxon>
    </lineage>
</organism>
<evidence type="ECO:0000313" key="3">
    <source>
        <dbReference type="EMBL" id="PUU82493.1"/>
    </source>
</evidence>
<evidence type="ECO:0000256" key="1">
    <source>
        <dbReference type="SAM" id="MobiDB-lite"/>
    </source>
</evidence>
<keyword evidence="2" id="KW-1133">Transmembrane helix</keyword>
<feature type="transmembrane region" description="Helical" evidence="2">
    <location>
        <begin position="216"/>
        <end position="236"/>
    </location>
</feature>
<dbReference type="InterPro" id="IPR053247">
    <property type="entry name" value="GPCR_GPR1/git3-like"/>
</dbReference>
<gene>
    <name evidence="3" type="ORF">B9Z19DRAFT_1074523</name>
</gene>
<feature type="compositionally biased region" description="Low complexity" evidence="1">
    <location>
        <begin position="324"/>
        <end position="335"/>
    </location>
</feature>
<comment type="caution">
    <text evidence="3">The sequence shown here is derived from an EMBL/GenBank/DDBJ whole genome shotgun (WGS) entry which is preliminary data.</text>
</comment>
<feature type="transmembrane region" description="Helical" evidence="2">
    <location>
        <begin position="71"/>
        <end position="95"/>
    </location>
</feature>
<dbReference type="EMBL" id="NESQ01000026">
    <property type="protein sequence ID" value="PUU82493.1"/>
    <property type="molecule type" value="Genomic_DNA"/>
</dbReference>
<feature type="region of interest" description="Disordered" evidence="1">
    <location>
        <begin position="263"/>
        <end position="285"/>
    </location>
</feature>
<dbReference type="Gene3D" id="1.20.1070.10">
    <property type="entry name" value="Rhodopsin 7-helix transmembrane proteins"/>
    <property type="match status" value="1"/>
</dbReference>
<keyword evidence="2" id="KW-0812">Transmembrane</keyword>
<accession>A0A2T7A424</accession>
<evidence type="ECO:0000313" key="4">
    <source>
        <dbReference type="Proteomes" id="UP000244722"/>
    </source>
</evidence>
<keyword evidence="2" id="KW-0472">Membrane</keyword>
<sequence>MWVFLRTLSLHLQICWQVIPGRRFFLTAQAAGWSIPVVFLAIALSITGVSFRFGESCHINSKSGLQTFWGPLLAVAAASIVTQSITFGYCIQVYLRSLMEEKEATELRSPLPYATSVRTVTAGQAFRRIQRVVALQWRGVFVVVLILANVVFFATVFLQFDGTTEQTPENAKIGFRWLLCLLQHNGDKDKCLDVAAELVVPEATALAVLFMLSFNGIWALVLLGNFSILVGWYKFFKNVLVRKKPNDEFVSFNARRLSEPDPPYEMLDSLKAGQPPSTPGSFRPAVLKSGQDASLSLSIPREYNPNTFSAQLRERADSDACGNSSRLRSESSFSSPPYTPFKDIEAAGRTPLAPYSPYKELDSAGRSPSLKGGQYSPYRDLRGDDKSQAPDYISPQTPQYPPDAKIGVAS</sequence>
<evidence type="ECO:0008006" key="5">
    <source>
        <dbReference type="Google" id="ProtNLM"/>
    </source>
</evidence>
<reference evidence="3 4" key="1">
    <citation type="submission" date="2017-04" db="EMBL/GenBank/DDBJ databases">
        <title>Draft genome sequence of Tuber borchii Vittad., a whitish edible truffle.</title>
        <authorList>
            <consortium name="DOE Joint Genome Institute"/>
            <person name="Murat C."/>
            <person name="Kuo A."/>
            <person name="Barry K.W."/>
            <person name="Clum A."/>
            <person name="Dockter R.B."/>
            <person name="Fauchery L."/>
            <person name="Iotti M."/>
            <person name="Kohler A."/>
            <person name="Labutti K."/>
            <person name="Lindquist E.A."/>
            <person name="Lipzen A."/>
            <person name="Ohm R.A."/>
            <person name="Wang M."/>
            <person name="Grigoriev I.V."/>
            <person name="Zambonelli A."/>
            <person name="Martin F.M."/>
        </authorList>
    </citation>
    <scope>NUCLEOTIDE SEQUENCE [LARGE SCALE GENOMIC DNA]</scope>
    <source>
        <strain evidence="3 4">Tbo3840</strain>
    </source>
</reference>
<name>A0A2T7A424_TUBBO</name>
<feature type="transmembrane region" description="Helical" evidence="2">
    <location>
        <begin position="30"/>
        <end position="51"/>
    </location>
</feature>
<dbReference type="PANTHER" id="PTHR42058">
    <property type="entry name" value="G_PROTEIN_RECEP_F2_4 DOMAIN-CONTAINING PROTEIN"/>
    <property type="match status" value="1"/>
</dbReference>